<reference evidence="1" key="2">
    <citation type="submission" date="2015-03" db="UniProtKB">
        <authorList>
            <consortium name="EnsemblPlants"/>
        </authorList>
    </citation>
    <scope>IDENTIFICATION</scope>
</reference>
<evidence type="ECO:0000313" key="1">
    <source>
        <dbReference type="EnsemblPlants" id="Bo5g131800.1"/>
    </source>
</evidence>
<evidence type="ECO:0000313" key="2">
    <source>
        <dbReference type="Proteomes" id="UP000032141"/>
    </source>
</evidence>
<dbReference type="GO" id="GO:0043565">
    <property type="term" value="F:sequence-specific DNA binding"/>
    <property type="evidence" value="ECO:0007669"/>
    <property type="project" value="InterPro"/>
</dbReference>
<dbReference type="HOGENOM" id="CLU_774674_0_0_1"/>
<dbReference type="STRING" id="109376.A0A0D3CKE2"/>
<reference evidence="1 2" key="1">
    <citation type="journal article" date="2014" name="Genome Biol.">
        <title>Transcriptome and methylome profiling reveals relics of genome dominance in the mesopolyploid Brassica oleracea.</title>
        <authorList>
            <person name="Parkin I.A."/>
            <person name="Koh C."/>
            <person name="Tang H."/>
            <person name="Robinson S.J."/>
            <person name="Kagale S."/>
            <person name="Clarke W.E."/>
            <person name="Town C.D."/>
            <person name="Nixon J."/>
            <person name="Krishnakumar V."/>
            <person name="Bidwell S.L."/>
            <person name="Denoeud F."/>
            <person name="Belcram H."/>
            <person name="Links M.G."/>
            <person name="Just J."/>
            <person name="Clarke C."/>
            <person name="Bender T."/>
            <person name="Huebert T."/>
            <person name="Mason A.S."/>
            <person name="Pires J.C."/>
            <person name="Barker G."/>
            <person name="Moore J."/>
            <person name="Walley P.G."/>
            <person name="Manoli S."/>
            <person name="Batley J."/>
            <person name="Edwards D."/>
            <person name="Nelson M.N."/>
            <person name="Wang X."/>
            <person name="Paterson A.H."/>
            <person name="King G."/>
            <person name="Bancroft I."/>
            <person name="Chalhoub B."/>
            <person name="Sharpe A.G."/>
        </authorList>
    </citation>
    <scope>NUCLEOTIDE SEQUENCE</scope>
    <source>
        <strain evidence="1 2">cv. TO1000</strain>
    </source>
</reference>
<protein>
    <submittedName>
        <fullName evidence="1">Uncharacterized protein</fullName>
    </submittedName>
</protein>
<sequence length="358" mass="41170">MLRCSSAFQRVASLMFMAPKLKPQRLHQIAETGAEQLVKKAMTMNTESSMKDAFSLYADYLNNFASLLSSLPCRKARCFMGFCFLSRKIEPLRLGIESYRRSKVEMYENEKRKRVVKASRDITMNSKKVIFQVHRLSKDNKEEVLEKAGKDLEALADLTGELMRMAIGRISDSEVEFAQRIFQFVRQIHRELLLLALALMCVDQSIFRCLEMMHQRPSYWEIRRGMVQETENSSGAIGAMLSADAATDCGLRFIYVHSREENVLGNKSRRDECAHEHKNESGTGKPTVIELLPKFYNPDEVITFDGFEINTFRWNGHRSNQVWAMIQRCLDRPCGSIYSGQDHGLHIGYQQSRTHVST</sequence>
<accession>A0A0D3CKE2</accession>
<keyword evidence="2" id="KW-1185">Reference proteome</keyword>
<dbReference type="AlphaFoldDB" id="A0A0D3CKE2"/>
<dbReference type="Proteomes" id="UP000032141">
    <property type="component" value="Chromosome C5"/>
</dbReference>
<dbReference type="SUPFAM" id="SSF74784">
    <property type="entry name" value="Translin"/>
    <property type="match status" value="1"/>
</dbReference>
<dbReference type="InterPro" id="IPR036081">
    <property type="entry name" value="Translin_sf"/>
</dbReference>
<dbReference type="Pfam" id="PF01997">
    <property type="entry name" value="Translin"/>
    <property type="match status" value="2"/>
</dbReference>
<name>A0A0D3CKE2_BRAOL</name>
<dbReference type="InterPro" id="IPR002848">
    <property type="entry name" value="Translin_fam"/>
</dbReference>
<dbReference type="Gramene" id="Bo5g131800.1">
    <property type="protein sequence ID" value="Bo5g131800.1"/>
    <property type="gene ID" value="Bo5g131800"/>
</dbReference>
<dbReference type="PANTHER" id="PTHR10741">
    <property type="entry name" value="TRANSLIN AND TRANSLIN ASSOCIATED PROTEIN X"/>
    <property type="match status" value="1"/>
</dbReference>
<dbReference type="InterPro" id="IPR016068">
    <property type="entry name" value="Translin_N"/>
</dbReference>
<organism evidence="1 2">
    <name type="scientific">Brassica oleracea var. oleracea</name>
    <dbReference type="NCBI Taxonomy" id="109376"/>
    <lineage>
        <taxon>Eukaryota</taxon>
        <taxon>Viridiplantae</taxon>
        <taxon>Streptophyta</taxon>
        <taxon>Embryophyta</taxon>
        <taxon>Tracheophyta</taxon>
        <taxon>Spermatophyta</taxon>
        <taxon>Magnoliopsida</taxon>
        <taxon>eudicotyledons</taxon>
        <taxon>Gunneridae</taxon>
        <taxon>Pentapetalae</taxon>
        <taxon>rosids</taxon>
        <taxon>malvids</taxon>
        <taxon>Brassicales</taxon>
        <taxon>Brassicaceae</taxon>
        <taxon>Brassiceae</taxon>
        <taxon>Brassica</taxon>
    </lineage>
</organism>
<dbReference type="eggNOG" id="KOG3066">
    <property type="taxonomic scope" value="Eukaryota"/>
</dbReference>
<dbReference type="Gene3D" id="1.20.58.190">
    <property type="entry name" value="Translin, domain 1"/>
    <property type="match status" value="1"/>
</dbReference>
<dbReference type="EnsemblPlants" id="Bo5g131800.1">
    <property type="protein sequence ID" value="Bo5g131800.1"/>
    <property type="gene ID" value="Bo5g131800"/>
</dbReference>
<proteinExistence type="predicted"/>